<protein>
    <recommendedName>
        <fullName evidence="1">non-specific serine/threonine protein kinase</fullName>
        <ecNumber evidence="1">2.7.11.1</ecNumber>
    </recommendedName>
</protein>
<dbReference type="PANTHER" id="PTHR47634:SF9">
    <property type="entry name" value="PROTEIN KINASE DOMAIN-CONTAINING PROTEIN-RELATED"/>
    <property type="match status" value="1"/>
</dbReference>
<keyword evidence="4 9" id="KW-0547">Nucleotide-binding</keyword>
<evidence type="ECO:0000259" key="11">
    <source>
        <dbReference type="PROSITE" id="PS50011"/>
    </source>
</evidence>
<dbReference type="InterPro" id="IPR008271">
    <property type="entry name" value="Ser/Thr_kinase_AS"/>
</dbReference>
<keyword evidence="13" id="KW-1185">Reference proteome</keyword>
<feature type="compositionally biased region" description="Low complexity" evidence="10">
    <location>
        <begin position="978"/>
        <end position="998"/>
    </location>
</feature>
<feature type="compositionally biased region" description="Polar residues" evidence="10">
    <location>
        <begin position="734"/>
        <end position="753"/>
    </location>
</feature>
<dbReference type="Gene3D" id="1.10.510.10">
    <property type="entry name" value="Transferase(Phosphotransferase) domain 1"/>
    <property type="match status" value="1"/>
</dbReference>
<dbReference type="GO" id="GO:0000245">
    <property type="term" value="P:spliceosomal complex assembly"/>
    <property type="evidence" value="ECO:0007669"/>
    <property type="project" value="TreeGrafter"/>
</dbReference>
<evidence type="ECO:0000313" key="12">
    <source>
        <dbReference type="EnsemblMetazoa" id="GMOY004290-PA"/>
    </source>
</evidence>
<dbReference type="InterPro" id="IPR017441">
    <property type="entry name" value="Protein_kinase_ATP_BS"/>
</dbReference>
<comment type="catalytic activity">
    <reaction evidence="8">
        <text>L-seryl-[protein] + ATP = O-phospho-L-seryl-[protein] + ADP + H(+)</text>
        <dbReference type="Rhea" id="RHEA:17989"/>
        <dbReference type="Rhea" id="RHEA-COMP:9863"/>
        <dbReference type="Rhea" id="RHEA-COMP:11604"/>
        <dbReference type="ChEBI" id="CHEBI:15378"/>
        <dbReference type="ChEBI" id="CHEBI:29999"/>
        <dbReference type="ChEBI" id="CHEBI:30616"/>
        <dbReference type="ChEBI" id="CHEBI:83421"/>
        <dbReference type="ChEBI" id="CHEBI:456216"/>
        <dbReference type="EC" id="2.7.11.1"/>
    </reaction>
</comment>
<evidence type="ECO:0000256" key="8">
    <source>
        <dbReference type="ARBA" id="ARBA00048679"/>
    </source>
</evidence>
<dbReference type="InterPro" id="IPR051334">
    <property type="entry name" value="SRPK"/>
</dbReference>
<evidence type="ECO:0000256" key="3">
    <source>
        <dbReference type="ARBA" id="ARBA00022679"/>
    </source>
</evidence>
<accession>A0A1B0FKC6</accession>
<dbReference type="AlphaFoldDB" id="A0A1B0FKC6"/>
<evidence type="ECO:0000256" key="1">
    <source>
        <dbReference type="ARBA" id="ARBA00012513"/>
    </source>
</evidence>
<name>A0A1B0FKC6_GLOMM</name>
<dbReference type="GO" id="GO:0005737">
    <property type="term" value="C:cytoplasm"/>
    <property type="evidence" value="ECO:0007669"/>
    <property type="project" value="TreeGrafter"/>
</dbReference>
<dbReference type="PROSITE" id="PS00107">
    <property type="entry name" value="PROTEIN_KINASE_ATP"/>
    <property type="match status" value="1"/>
</dbReference>
<evidence type="ECO:0000256" key="4">
    <source>
        <dbReference type="ARBA" id="ARBA00022741"/>
    </source>
</evidence>
<dbReference type="SMART" id="SM00220">
    <property type="entry name" value="S_TKc"/>
    <property type="match status" value="1"/>
</dbReference>
<dbReference type="EMBL" id="CCAG010018198">
    <property type="status" value="NOT_ANNOTATED_CDS"/>
    <property type="molecule type" value="Genomic_DNA"/>
</dbReference>
<dbReference type="GO" id="GO:0005524">
    <property type="term" value="F:ATP binding"/>
    <property type="evidence" value="ECO:0007669"/>
    <property type="project" value="UniProtKB-UniRule"/>
</dbReference>
<feature type="region of interest" description="Disordered" evidence="10">
    <location>
        <begin position="978"/>
        <end position="1051"/>
    </location>
</feature>
<keyword evidence="3" id="KW-0808">Transferase</keyword>
<dbReference type="InterPro" id="IPR000719">
    <property type="entry name" value="Prot_kinase_dom"/>
</dbReference>
<evidence type="ECO:0000256" key="9">
    <source>
        <dbReference type="PROSITE-ProRule" id="PRU10141"/>
    </source>
</evidence>
<feature type="domain" description="Protein kinase" evidence="11">
    <location>
        <begin position="783"/>
        <end position="1072"/>
    </location>
</feature>
<dbReference type="PROSITE" id="PS00108">
    <property type="entry name" value="PROTEIN_KINASE_ST"/>
    <property type="match status" value="1"/>
</dbReference>
<dbReference type="EnsemblMetazoa" id="GMOY004290-RA">
    <property type="protein sequence ID" value="GMOY004290-PA"/>
    <property type="gene ID" value="GMOY004290"/>
</dbReference>
<feature type="compositionally biased region" description="Basic residues" evidence="10">
    <location>
        <begin position="281"/>
        <end position="292"/>
    </location>
</feature>
<dbReference type="InterPro" id="IPR011009">
    <property type="entry name" value="Kinase-like_dom_sf"/>
</dbReference>
<dbReference type="Pfam" id="PF00069">
    <property type="entry name" value="Pkinase"/>
    <property type="match status" value="1"/>
</dbReference>
<dbReference type="STRING" id="37546.A0A1B0FKC6"/>
<dbReference type="SUPFAM" id="SSF56112">
    <property type="entry name" value="Protein kinase-like (PK-like)"/>
    <property type="match status" value="1"/>
</dbReference>
<reference evidence="12" key="1">
    <citation type="submission" date="2020-05" db="UniProtKB">
        <authorList>
            <consortium name="EnsemblMetazoa"/>
        </authorList>
    </citation>
    <scope>IDENTIFICATION</scope>
    <source>
        <strain evidence="12">Yale</strain>
    </source>
</reference>
<keyword evidence="6 9" id="KW-0067">ATP-binding</keyword>
<dbReference type="Proteomes" id="UP000092444">
    <property type="component" value="Unassembled WGS sequence"/>
</dbReference>
<comment type="catalytic activity">
    <reaction evidence="7">
        <text>L-threonyl-[protein] + ATP = O-phospho-L-threonyl-[protein] + ADP + H(+)</text>
        <dbReference type="Rhea" id="RHEA:46608"/>
        <dbReference type="Rhea" id="RHEA-COMP:11060"/>
        <dbReference type="Rhea" id="RHEA-COMP:11605"/>
        <dbReference type="ChEBI" id="CHEBI:15378"/>
        <dbReference type="ChEBI" id="CHEBI:30013"/>
        <dbReference type="ChEBI" id="CHEBI:30616"/>
        <dbReference type="ChEBI" id="CHEBI:61977"/>
        <dbReference type="ChEBI" id="CHEBI:456216"/>
        <dbReference type="EC" id="2.7.11.1"/>
    </reaction>
</comment>
<organism evidence="12 13">
    <name type="scientific">Glossina morsitans morsitans</name>
    <name type="common">Savannah tsetse fly</name>
    <dbReference type="NCBI Taxonomy" id="37546"/>
    <lineage>
        <taxon>Eukaryota</taxon>
        <taxon>Metazoa</taxon>
        <taxon>Ecdysozoa</taxon>
        <taxon>Arthropoda</taxon>
        <taxon>Hexapoda</taxon>
        <taxon>Insecta</taxon>
        <taxon>Pterygota</taxon>
        <taxon>Neoptera</taxon>
        <taxon>Endopterygota</taxon>
        <taxon>Diptera</taxon>
        <taxon>Brachycera</taxon>
        <taxon>Muscomorpha</taxon>
        <taxon>Hippoboscoidea</taxon>
        <taxon>Glossinidae</taxon>
        <taxon>Glossina</taxon>
    </lineage>
</organism>
<feature type="compositionally biased region" description="Low complexity" evidence="10">
    <location>
        <begin position="56"/>
        <end position="80"/>
    </location>
</feature>
<evidence type="ECO:0000256" key="6">
    <source>
        <dbReference type="ARBA" id="ARBA00022840"/>
    </source>
</evidence>
<feature type="region of interest" description="Disordered" evidence="10">
    <location>
        <begin position="733"/>
        <end position="755"/>
    </location>
</feature>
<evidence type="ECO:0000256" key="5">
    <source>
        <dbReference type="ARBA" id="ARBA00022777"/>
    </source>
</evidence>
<evidence type="ECO:0000313" key="13">
    <source>
        <dbReference type="Proteomes" id="UP000092444"/>
    </source>
</evidence>
<evidence type="ECO:0000256" key="10">
    <source>
        <dbReference type="SAM" id="MobiDB-lite"/>
    </source>
</evidence>
<sequence length="1072" mass="116029">MGGNVGSVGVTVNICSSDSGISSIISSTPSLTQISPPPASNSISLTILASNVITTSSSSSSNNISNNNAGTSSSNSCTPGSGSGSGGRCSPIITNITTGLSNGLASSSCIYSAGSAVSCASPSLLYAERTSPALNMMGSAKTKILSPLPNSPIGVSLSSYVVGSSTVAVSTVSQTSSGSNYLNTIKLLGPAASIDLGTSPLTHRNYPSIKGFTFRRSFDDKIITATSSAAAAVSSQSQTSLGGPAVSATSYLTHFPAIPSHYHHHHHHHLQQPVPLSPLFSHHHHSQQAHLHHVLHHPAHALHHHHLGGSGGSFHANFIGGLASSAVKYSVATGGAALYAPLTSSQSTTKLSHRDDFLQQIGYLPTTRIYSTTPSSLVDEDKAQQDFLSLSLSPPLNRRRDMPALRGPYVSLSGLPTKINQKIESFHQKISRKICDICITMDLVKQLMANGFGSVTLLKSRGLCSAQNFTSIVTPKSMCLLNESPSWKYLHSLLENFPQIYEELWAIVSLAFDYCSHIYGGLAGITRHLHSIGTQLQEYSDIFAQDQLCMFTLKFLCLLIFLFFMHWLKVNHVFSTTQRPQMNGMAIPWRDNTDDATIINSLPQTVICEFEFQNHREGTKNMVAPQILLEITSEEKQHDKRNTIAKKKRNCVSAGPVLVHMRSPKRKRPPLRGILPTLILRNVEAHKDNDYLPIRSKPLFVAPKCKVSGPAIQAKLNFKNVKKTDAIAYISEPRGSSSTTDEIFTDSPDSSLYGSDEEQEDAAQYCRGGYHPVVIGDIFDSRFRVVRKLGWGHFSTVWLCRDLKEEKYVALKVVKSAPHYIETAADEIRLLEAIRDADPLDVKRERIVRLLNHFTVRGVNGVHTCLVFEALGCSLYKLIVKNNYQGLAIAQVRNIIKQVLEGLDYLHSKCSIIHTDIKPENILLVIDNAAAMNQQIDDEITNLRIKGVEFPDSYISSIEKQTKTRAKWPMQNIEMNAANPNASTANNSTSSTPLPTTLGAASGGDKEDTSSLASKFSSLLGDSVESSTGGGGGGVGGGIGSGTTTSSGNINNRYRTEKKITAKVTMFNKFVL</sequence>
<proteinExistence type="predicted"/>
<dbReference type="GO" id="GO:0004674">
    <property type="term" value="F:protein serine/threonine kinase activity"/>
    <property type="evidence" value="ECO:0007669"/>
    <property type="project" value="UniProtKB-KW"/>
</dbReference>
<dbReference type="Gene3D" id="3.30.200.20">
    <property type="entry name" value="Phosphorylase Kinase, domain 1"/>
    <property type="match status" value="1"/>
</dbReference>
<evidence type="ECO:0000256" key="7">
    <source>
        <dbReference type="ARBA" id="ARBA00047899"/>
    </source>
</evidence>
<dbReference type="FunFam" id="3.30.200.20:FF:000322">
    <property type="entry name" value="Uncharacterized protein, isoform D"/>
    <property type="match status" value="1"/>
</dbReference>
<feature type="region of interest" description="Disordered" evidence="10">
    <location>
        <begin position="56"/>
        <end position="84"/>
    </location>
</feature>
<feature type="compositionally biased region" description="Gly residues" evidence="10">
    <location>
        <begin position="1028"/>
        <end position="1041"/>
    </location>
</feature>
<feature type="region of interest" description="Disordered" evidence="10">
    <location>
        <begin position="262"/>
        <end position="292"/>
    </location>
</feature>
<dbReference type="GO" id="GO:0005634">
    <property type="term" value="C:nucleus"/>
    <property type="evidence" value="ECO:0007669"/>
    <property type="project" value="TreeGrafter"/>
</dbReference>
<keyword evidence="5" id="KW-0418">Kinase</keyword>
<keyword evidence="2" id="KW-0723">Serine/threonine-protein kinase</keyword>
<feature type="binding site" evidence="9">
    <location>
        <position position="812"/>
    </location>
    <ligand>
        <name>ATP</name>
        <dbReference type="ChEBI" id="CHEBI:30616"/>
    </ligand>
</feature>
<dbReference type="GO" id="GO:0050684">
    <property type="term" value="P:regulation of mRNA processing"/>
    <property type="evidence" value="ECO:0007669"/>
    <property type="project" value="TreeGrafter"/>
</dbReference>
<evidence type="ECO:0000256" key="2">
    <source>
        <dbReference type="ARBA" id="ARBA00022527"/>
    </source>
</evidence>
<dbReference type="PANTHER" id="PTHR47634">
    <property type="entry name" value="PROTEIN KINASE DOMAIN-CONTAINING PROTEIN-RELATED"/>
    <property type="match status" value="1"/>
</dbReference>
<dbReference type="PROSITE" id="PS50011">
    <property type="entry name" value="PROTEIN_KINASE_DOM"/>
    <property type="match status" value="1"/>
</dbReference>
<dbReference type="EMBL" id="CCAG010018197">
    <property type="status" value="NOT_ANNOTATED_CDS"/>
    <property type="molecule type" value="Genomic_DNA"/>
</dbReference>
<dbReference type="EC" id="2.7.11.1" evidence="1"/>
<dbReference type="VEuPathDB" id="VectorBase:GMOY004290"/>